<dbReference type="InterPro" id="IPR001505">
    <property type="entry name" value="Copper_CuA"/>
</dbReference>
<sequence>MAGKSEGVLNRDTLTAGAIWILLTIVGEFAFLSLDIFGDAASEQGTFIDEAFILLVILGIPVFTLVITVLGYVLLKFRAEPGKLEDAQPVRTHRKWVGSWFAWTTILCLVVIVHPGYTGLMELRKTANDEPDLTVNVTGRRWQWIYEYEGRDVKLLLKDQMLVLPNDSLIRFNVTSEDQDVIHSFWIPAFRMKIDAVPGLMTSMDVHTTEIGHFNDDVNFRVQCAELCGLDHSLMFTRIEVVEPDEFERWIADEAA</sequence>
<dbReference type="PROSITE" id="PS00078">
    <property type="entry name" value="COX2"/>
    <property type="match status" value="1"/>
</dbReference>
<gene>
    <name evidence="15" type="ORF">METZ01_LOCUS263652</name>
</gene>
<reference evidence="15" key="1">
    <citation type="submission" date="2018-05" db="EMBL/GenBank/DDBJ databases">
        <authorList>
            <person name="Lanie J.A."/>
            <person name="Ng W.-L."/>
            <person name="Kazmierczak K.M."/>
            <person name="Andrzejewski T.M."/>
            <person name="Davidsen T.M."/>
            <person name="Wayne K.J."/>
            <person name="Tettelin H."/>
            <person name="Glass J.I."/>
            <person name="Rusch D."/>
            <person name="Podicherti R."/>
            <person name="Tsui H.-C.T."/>
            <person name="Winkler M.E."/>
        </authorList>
    </citation>
    <scope>NUCLEOTIDE SEQUENCE</scope>
</reference>
<dbReference type="InterPro" id="IPR008972">
    <property type="entry name" value="Cupredoxin"/>
</dbReference>
<dbReference type="Gene3D" id="2.60.40.420">
    <property type="entry name" value="Cupredoxins - blue copper proteins"/>
    <property type="match status" value="1"/>
</dbReference>
<accession>A0A382JGF8</accession>
<evidence type="ECO:0000256" key="8">
    <source>
        <dbReference type="ARBA" id="ARBA00022967"/>
    </source>
</evidence>
<proteinExistence type="inferred from homology"/>
<evidence type="ECO:0000256" key="7">
    <source>
        <dbReference type="ARBA" id="ARBA00022723"/>
    </source>
</evidence>
<dbReference type="GO" id="GO:0005507">
    <property type="term" value="F:copper ion binding"/>
    <property type="evidence" value="ECO:0007669"/>
    <property type="project" value="InterPro"/>
</dbReference>
<evidence type="ECO:0000259" key="14">
    <source>
        <dbReference type="PROSITE" id="PS50857"/>
    </source>
</evidence>
<dbReference type="InterPro" id="IPR036257">
    <property type="entry name" value="Cyt_c_oxidase_su2_TM_sf"/>
</dbReference>
<evidence type="ECO:0000256" key="4">
    <source>
        <dbReference type="ARBA" id="ARBA00022448"/>
    </source>
</evidence>
<protein>
    <recommendedName>
        <fullName evidence="3">cytochrome-c oxidase</fullName>
        <ecNumber evidence="3">7.1.1.9</ecNumber>
    </recommendedName>
</protein>
<dbReference type="Pfam" id="PF00116">
    <property type="entry name" value="COX2"/>
    <property type="match status" value="1"/>
</dbReference>
<evidence type="ECO:0000256" key="10">
    <source>
        <dbReference type="ARBA" id="ARBA00022989"/>
    </source>
</evidence>
<dbReference type="PANTHER" id="PTHR22888">
    <property type="entry name" value="CYTOCHROME C OXIDASE, SUBUNIT II"/>
    <property type="match status" value="1"/>
</dbReference>
<dbReference type="PROSITE" id="PS50857">
    <property type="entry name" value="COX2_CUA"/>
    <property type="match status" value="1"/>
</dbReference>
<evidence type="ECO:0000256" key="6">
    <source>
        <dbReference type="ARBA" id="ARBA00022692"/>
    </source>
</evidence>
<organism evidence="15">
    <name type="scientific">marine metagenome</name>
    <dbReference type="NCBI Taxonomy" id="408172"/>
    <lineage>
        <taxon>unclassified sequences</taxon>
        <taxon>metagenomes</taxon>
        <taxon>ecological metagenomes</taxon>
    </lineage>
</organism>
<keyword evidence="8" id="KW-1278">Translocase</keyword>
<evidence type="ECO:0000256" key="13">
    <source>
        <dbReference type="SAM" id="Phobius"/>
    </source>
</evidence>
<keyword evidence="6 13" id="KW-0812">Transmembrane</keyword>
<dbReference type="GO" id="GO:0016020">
    <property type="term" value="C:membrane"/>
    <property type="evidence" value="ECO:0007669"/>
    <property type="project" value="UniProtKB-SubCell"/>
</dbReference>
<keyword evidence="4" id="KW-0813">Transport</keyword>
<dbReference type="InterPro" id="IPR014222">
    <property type="entry name" value="Cyt_c_oxidase_su2"/>
</dbReference>
<evidence type="ECO:0000256" key="1">
    <source>
        <dbReference type="ARBA" id="ARBA00004141"/>
    </source>
</evidence>
<keyword evidence="12 13" id="KW-0472">Membrane</keyword>
<dbReference type="PANTHER" id="PTHR22888:SF9">
    <property type="entry name" value="CYTOCHROME C OXIDASE SUBUNIT 2"/>
    <property type="match status" value="1"/>
</dbReference>
<dbReference type="NCBIfam" id="TIGR02866">
    <property type="entry name" value="CoxB"/>
    <property type="match status" value="1"/>
</dbReference>
<dbReference type="GO" id="GO:0004129">
    <property type="term" value="F:cytochrome-c oxidase activity"/>
    <property type="evidence" value="ECO:0007669"/>
    <property type="project" value="UniProtKB-EC"/>
</dbReference>
<dbReference type="AlphaFoldDB" id="A0A382JGF8"/>
<dbReference type="EC" id="7.1.1.9" evidence="3"/>
<comment type="subcellular location">
    <subcellularLocation>
        <location evidence="1">Membrane</location>
        <topology evidence="1">Multi-pass membrane protein</topology>
    </subcellularLocation>
</comment>
<dbReference type="InterPro" id="IPR045187">
    <property type="entry name" value="CcO_II"/>
</dbReference>
<dbReference type="GO" id="GO:0042773">
    <property type="term" value="P:ATP synthesis coupled electron transport"/>
    <property type="evidence" value="ECO:0007669"/>
    <property type="project" value="TreeGrafter"/>
</dbReference>
<evidence type="ECO:0000256" key="2">
    <source>
        <dbReference type="ARBA" id="ARBA00007866"/>
    </source>
</evidence>
<feature type="transmembrane region" description="Helical" evidence="13">
    <location>
        <begin position="52"/>
        <end position="75"/>
    </location>
</feature>
<dbReference type="GO" id="GO:0016491">
    <property type="term" value="F:oxidoreductase activity"/>
    <property type="evidence" value="ECO:0007669"/>
    <property type="project" value="InterPro"/>
</dbReference>
<dbReference type="EMBL" id="UINC01074003">
    <property type="protein sequence ID" value="SVC10798.1"/>
    <property type="molecule type" value="Genomic_DNA"/>
</dbReference>
<dbReference type="InterPro" id="IPR002429">
    <property type="entry name" value="CcO_II-like_C"/>
</dbReference>
<dbReference type="SUPFAM" id="SSF49503">
    <property type="entry name" value="Cupredoxins"/>
    <property type="match status" value="1"/>
</dbReference>
<feature type="transmembrane region" description="Helical" evidence="13">
    <location>
        <begin position="12"/>
        <end position="32"/>
    </location>
</feature>
<feature type="transmembrane region" description="Helical" evidence="13">
    <location>
        <begin position="96"/>
        <end position="117"/>
    </location>
</feature>
<evidence type="ECO:0000256" key="5">
    <source>
        <dbReference type="ARBA" id="ARBA00022660"/>
    </source>
</evidence>
<keyword evidence="9" id="KW-0249">Electron transport</keyword>
<feature type="domain" description="Cytochrome oxidase subunit II copper A binding" evidence="14">
    <location>
        <begin position="130"/>
        <end position="253"/>
    </location>
</feature>
<keyword evidence="7" id="KW-0479">Metal-binding</keyword>
<keyword evidence="10 13" id="KW-1133">Transmembrane helix</keyword>
<dbReference type="Gene3D" id="1.10.287.90">
    <property type="match status" value="1"/>
</dbReference>
<evidence type="ECO:0000256" key="12">
    <source>
        <dbReference type="ARBA" id="ARBA00023136"/>
    </source>
</evidence>
<evidence type="ECO:0000256" key="9">
    <source>
        <dbReference type="ARBA" id="ARBA00022982"/>
    </source>
</evidence>
<evidence type="ECO:0000256" key="3">
    <source>
        <dbReference type="ARBA" id="ARBA00012949"/>
    </source>
</evidence>
<keyword evidence="5" id="KW-0679">Respiratory chain</keyword>
<evidence type="ECO:0000256" key="11">
    <source>
        <dbReference type="ARBA" id="ARBA00023008"/>
    </source>
</evidence>
<name>A0A382JGF8_9ZZZZ</name>
<evidence type="ECO:0000313" key="15">
    <source>
        <dbReference type="EMBL" id="SVC10798.1"/>
    </source>
</evidence>
<keyword evidence="11" id="KW-0186">Copper</keyword>
<comment type="similarity">
    <text evidence="2">Belongs to the cytochrome c oxidase subunit 2 family.</text>
</comment>